<keyword evidence="3" id="KW-1185">Reference proteome</keyword>
<reference evidence="2 3" key="1">
    <citation type="submission" date="2024-08" db="EMBL/GenBank/DDBJ databases">
        <authorList>
            <person name="Cucini C."/>
            <person name="Frati F."/>
        </authorList>
    </citation>
    <scope>NUCLEOTIDE SEQUENCE [LARGE SCALE GENOMIC DNA]</scope>
</reference>
<feature type="coiled-coil region" evidence="1">
    <location>
        <begin position="127"/>
        <end position="154"/>
    </location>
</feature>
<name>A0ABP1QLS6_9HEXA</name>
<organism evidence="2 3">
    <name type="scientific">Orchesella dallaii</name>
    <dbReference type="NCBI Taxonomy" id="48710"/>
    <lineage>
        <taxon>Eukaryota</taxon>
        <taxon>Metazoa</taxon>
        <taxon>Ecdysozoa</taxon>
        <taxon>Arthropoda</taxon>
        <taxon>Hexapoda</taxon>
        <taxon>Collembola</taxon>
        <taxon>Entomobryomorpha</taxon>
        <taxon>Entomobryoidea</taxon>
        <taxon>Orchesellidae</taxon>
        <taxon>Orchesellinae</taxon>
        <taxon>Orchesella</taxon>
    </lineage>
</organism>
<dbReference type="Proteomes" id="UP001642540">
    <property type="component" value="Unassembled WGS sequence"/>
</dbReference>
<protein>
    <submittedName>
        <fullName evidence="2">Uncharacterized protein</fullName>
    </submittedName>
</protein>
<dbReference type="EMBL" id="CAXLJM020000039">
    <property type="protein sequence ID" value="CAL8107936.1"/>
    <property type="molecule type" value="Genomic_DNA"/>
</dbReference>
<gene>
    <name evidence="2" type="ORF">ODALV1_LOCUS12819</name>
</gene>
<evidence type="ECO:0000313" key="2">
    <source>
        <dbReference type="EMBL" id="CAL8107936.1"/>
    </source>
</evidence>
<evidence type="ECO:0000313" key="3">
    <source>
        <dbReference type="Proteomes" id="UP001642540"/>
    </source>
</evidence>
<comment type="caution">
    <text evidence="2">The sequence shown here is derived from an EMBL/GenBank/DDBJ whole genome shotgun (WGS) entry which is preliminary data.</text>
</comment>
<proteinExistence type="predicted"/>
<keyword evidence="1" id="KW-0175">Coiled coil</keyword>
<accession>A0ABP1QLS6</accession>
<sequence length="155" mass="18304">MSSYEDNPSMENFVNMINESSDLQKDMTDWLEVAYKVEFMVAQLPLKLIHEQNYEVLMDSADKLYHSVNSLITNKYEAVQIKAQDIHLKEGLMDLNWDEDNSKIAEELHYSFLALKAMWYAVKPELNADLQKCLRQYEELLNHVQQNRDHEDNTE</sequence>
<evidence type="ECO:0000256" key="1">
    <source>
        <dbReference type="SAM" id="Coils"/>
    </source>
</evidence>